<evidence type="ECO:0000259" key="9">
    <source>
        <dbReference type="PROSITE" id="PS50026"/>
    </source>
</evidence>
<dbReference type="FunFam" id="2.10.25.10:FF:000066">
    <property type="entry name" value="FAT atypical cadherin 4"/>
    <property type="match status" value="1"/>
</dbReference>
<feature type="domain" description="EGF-like" evidence="9">
    <location>
        <begin position="287"/>
        <end position="323"/>
    </location>
</feature>
<feature type="disulfide bond" evidence="7">
    <location>
        <begin position="274"/>
        <end position="283"/>
    </location>
</feature>
<accession>A0AA88YC56</accession>
<dbReference type="GO" id="GO:0005509">
    <property type="term" value="F:calcium ion binding"/>
    <property type="evidence" value="ECO:0007669"/>
    <property type="project" value="InterPro"/>
</dbReference>
<dbReference type="InterPro" id="IPR000152">
    <property type="entry name" value="EGF-type_Asp/Asn_hydroxyl_site"/>
</dbReference>
<dbReference type="PROSITE" id="PS01186">
    <property type="entry name" value="EGF_2"/>
    <property type="match status" value="4"/>
</dbReference>
<keyword evidence="6" id="KW-0325">Glycoprotein</keyword>
<reference evidence="10" key="1">
    <citation type="submission" date="2019-08" db="EMBL/GenBank/DDBJ databases">
        <title>The improved chromosome-level genome for the pearl oyster Pinctada fucata martensii using PacBio sequencing and Hi-C.</title>
        <authorList>
            <person name="Zheng Z."/>
        </authorList>
    </citation>
    <scope>NUCLEOTIDE SEQUENCE</scope>
    <source>
        <strain evidence="10">ZZ-2019</strain>
        <tissue evidence="10">Adductor muscle</tissue>
    </source>
</reference>
<dbReference type="FunFam" id="2.10.25.10:FF:000151">
    <property type="entry name" value="FAT atypical cadherin 4"/>
    <property type="match status" value="1"/>
</dbReference>
<dbReference type="PROSITE" id="PS00010">
    <property type="entry name" value="ASX_HYDROXYL"/>
    <property type="match status" value="2"/>
</dbReference>
<dbReference type="InterPro" id="IPR009030">
    <property type="entry name" value="Growth_fac_rcpt_cys_sf"/>
</dbReference>
<dbReference type="PANTHER" id="PTHR24044:SF420">
    <property type="entry name" value="DELTA AND NOTCH-LIKE EPIDERMAL GROWTH FACTOR-RELATED RECEPTOR ISOFORM X1"/>
    <property type="match status" value="1"/>
</dbReference>
<dbReference type="SMART" id="SM00179">
    <property type="entry name" value="EGF_CA"/>
    <property type="match status" value="4"/>
</dbReference>
<feature type="domain" description="EGF-like" evidence="9">
    <location>
        <begin position="170"/>
        <end position="209"/>
    </location>
</feature>
<dbReference type="FunFam" id="2.10.25.10:FF:000472">
    <property type="entry name" value="Uncharacterized protein, isoform A"/>
    <property type="match status" value="1"/>
</dbReference>
<evidence type="ECO:0000256" key="3">
    <source>
        <dbReference type="ARBA" id="ARBA00022729"/>
    </source>
</evidence>
<keyword evidence="8" id="KW-0812">Transmembrane</keyword>
<keyword evidence="3" id="KW-0732">Signal</keyword>
<evidence type="ECO:0000256" key="2">
    <source>
        <dbReference type="ARBA" id="ARBA00022536"/>
    </source>
</evidence>
<dbReference type="InterPro" id="IPR018097">
    <property type="entry name" value="EGF_Ca-bd_CS"/>
</dbReference>
<dbReference type="InterPro" id="IPR050906">
    <property type="entry name" value="Notch_signaling"/>
</dbReference>
<dbReference type="PROSITE" id="PS50026">
    <property type="entry name" value="EGF_3"/>
    <property type="match status" value="5"/>
</dbReference>
<dbReference type="InterPro" id="IPR001881">
    <property type="entry name" value="EGF-like_Ca-bd_dom"/>
</dbReference>
<proteinExistence type="predicted"/>
<dbReference type="GO" id="GO:0007154">
    <property type="term" value="P:cell communication"/>
    <property type="evidence" value="ECO:0007669"/>
    <property type="project" value="InterPro"/>
</dbReference>
<organism evidence="10 11">
    <name type="scientific">Pinctada imbricata</name>
    <name type="common">Atlantic pearl-oyster</name>
    <name type="synonym">Pinctada martensii</name>
    <dbReference type="NCBI Taxonomy" id="66713"/>
    <lineage>
        <taxon>Eukaryota</taxon>
        <taxon>Metazoa</taxon>
        <taxon>Spiralia</taxon>
        <taxon>Lophotrochozoa</taxon>
        <taxon>Mollusca</taxon>
        <taxon>Bivalvia</taxon>
        <taxon>Autobranchia</taxon>
        <taxon>Pteriomorphia</taxon>
        <taxon>Pterioida</taxon>
        <taxon>Pterioidea</taxon>
        <taxon>Pteriidae</taxon>
        <taxon>Pinctada</taxon>
    </lineage>
</organism>
<dbReference type="AlphaFoldDB" id="A0AA88YC56"/>
<keyword evidence="5 7" id="KW-1015">Disulfide bond</keyword>
<keyword evidence="4" id="KW-0677">Repeat</keyword>
<gene>
    <name evidence="10" type="ORF">FSP39_010178</name>
</gene>
<dbReference type="SUPFAM" id="SSF57184">
    <property type="entry name" value="Growth factor receptor domain"/>
    <property type="match status" value="1"/>
</dbReference>
<evidence type="ECO:0000256" key="1">
    <source>
        <dbReference type="ARBA" id="ARBA00022473"/>
    </source>
</evidence>
<dbReference type="PANTHER" id="PTHR24044">
    <property type="entry name" value="NOTCH LIGAND FAMILY MEMBER"/>
    <property type="match status" value="1"/>
</dbReference>
<dbReference type="EMBL" id="VSWD01000005">
    <property type="protein sequence ID" value="KAK3102280.1"/>
    <property type="molecule type" value="Genomic_DNA"/>
</dbReference>
<keyword evidence="2 7" id="KW-0245">EGF-like domain</keyword>
<evidence type="ECO:0000256" key="8">
    <source>
        <dbReference type="SAM" id="Phobius"/>
    </source>
</evidence>
<dbReference type="InterPro" id="IPR000742">
    <property type="entry name" value="EGF"/>
</dbReference>
<dbReference type="PROSITE" id="PS00022">
    <property type="entry name" value="EGF_1"/>
    <property type="match status" value="5"/>
</dbReference>
<keyword evidence="8" id="KW-0472">Membrane</keyword>
<feature type="disulfide bond" evidence="7">
    <location>
        <begin position="255"/>
        <end position="272"/>
    </location>
</feature>
<dbReference type="Pfam" id="PF01414">
    <property type="entry name" value="DSL"/>
    <property type="match status" value="1"/>
</dbReference>
<keyword evidence="1" id="KW-0217">Developmental protein</keyword>
<dbReference type="Proteomes" id="UP001186944">
    <property type="component" value="Unassembled WGS sequence"/>
</dbReference>
<evidence type="ECO:0000256" key="5">
    <source>
        <dbReference type="ARBA" id="ARBA00023157"/>
    </source>
</evidence>
<feature type="disulfide bond" evidence="7">
    <location>
        <begin position="199"/>
        <end position="208"/>
    </location>
</feature>
<evidence type="ECO:0000313" key="10">
    <source>
        <dbReference type="EMBL" id="KAK3102280.1"/>
    </source>
</evidence>
<protein>
    <recommendedName>
        <fullName evidence="9">EGF-like domain-containing protein</fullName>
    </recommendedName>
</protein>
<feature type="domain" description="EGF-like" evidence="9">
    <location>
        <begin position="132"/>
        <end position="168"/>
    </location>
</feature>
<comment type="caution">
    <text evidence="7">Lacks conserved residue(s) required for the propagation of feature annotation.</text>
</comment>
<evidence type="ECO:0000313" key="11">
    <source>
        <dbReference type="Proteomes" id="UP001186944"/>
    </source>
</evidence>
<dbReference type="InterPro" id="IPR001774">
    <property type="entry name" value="DSL"/>
</dbReference>
<feature type="transmembrane region" description="Helical" evidence="8">
    <location>
        <begin position="7"/>
        <end position="26"/>
    </location>
</feature>
<dbReference type="Pfam" id="PF07974">
    <property type="entry name" value="EGF_2"/>
    <property type="match status" value="1"/>
</dbReference>
<dbReference type="CDD" id="cd00054">
    <property type="entry name" value="EGF_CA"/>
    <property type="match status" value="3"/>
</dbReference>
<dbReference type="Gene3D" id="2.10.25.10">
    <property type="entry name" value="Laminin"/>
    <property type="match status" value="4"/>
</dbReference>
<evidence type="ECO:0000256" key="4">
    <source>
        <dbReference type="ARBA" id="ARBA00022737"/>
    </source>
</evidence>
<evidence type="ECO:0000256" key="6">
    <source>
        <dbReference type="ARBA" id="ARBA00023180"/>
    </source>
</evidence>
<keyword evidence="8" id="KW-1133">Transmembrane helix</keyword>
<dbReference type="SMART" id="SM00181">
    <property type="entry name" value="EGF"/>
    <property type="match status" value="5"/>
</dbReference>
<dbReference type="InterPro" id="IPR013111">
    <property type="entry name" value="EGF_extracell"/>
</dbReference>
<feature type="domain" description="EGF-like" evidence="9">
    <location>
        <begin position="248"/>
        <end position="284"/>
    </location>
</feature>
<feature type="disulfide bond" evidence="7">
    <location>
        <begin position="237"/>
        <end position="246"/>
    </location>
</feature>
<feature type="disulfide bond" evidence="7">
    <location>
        <begin position="158"/>
        <end position="167"/>
    </location>
</feature>
<dbReference type="SMART" id="SM00051">
    <property type="entry name" value="DSL"/>
    <property type="match status" value="1"/>
</dbReference>
<dbReference type="Pfam" id="PF00008">
    <property type="entry name" value="EGF"/>
    <property type="match status" value="3"/>
</dbReference>
<feature type="disulfide bond" evidence="7">
    <location>
        <begin position="313"/>
        <end position="322"/>
    </location>
</feature>
<feature type="domain" description="EGF-like" evidence="9">
    <location>
        <begin position="211"/>
        <end position="247"/>
    </location>
</feature>
<evidence type="ECO:0000256" key="7">
    <source>
        <dbReference type="PROSITE-ProRule" id="PRU00076"/>
    </source>
</evidence>
<dbReference type="GO" id="GO:0005112">
    <property type="term" value="F:Notch binding"/>
    <property type="evidence" value="ECO:0007669"/>
    <property type="project" value="TreeGrafter"/>
</dbReference>
<name>A0AA88YC56_PINIB</name>
<comment type="caution">
    <text evidence="10">The sequence shown here is derived from an EMBL/GenBank/DDBJ whole genome shotgun (WGS) entry which is preliminary data.</text>
</comment>
<sequence length="357" mass="39618">MWILIHHIMMLLSVIMYTILYIPYLICSVRASGQFWIRLISYQNSDGTGSNGHPCDGKFFVRVGSCDHRFLVCVDDSFNMKTEVKVFCNVYFHGDYCDVFCVPRDDDSNGHYECDPITGQKLCLQGETCNQAIERCRPSPCLNGGTCINMEGTFRCNCPSGFIGSTCSERTEKCNFHGEVSCQNNGTCFKKNGVPVCACTSGWTGRYCEVDLDECKNYPCENNALCINTRGNFYCKCSNGFTGRTCDKITSCSQCFGASKCLFSKKENSLVCVCSKGYTGILCNEKGATNCISSKCRNNGTCLVRGDQYTCECPPEWTGETCEHEILGLKEECSGGNCDDHCNNPNGNNLHADKTYL</sequence>
<dbReference type="PROSITE" id="PS01187">
    <property type="entry name" value="EGF_CA"/>
    <property type="match status" value="1"/>
</dbReference>
<dbReference type="Gene3D" id="2.10.25.140">
    <property type="match status" value="1"/>
</dbReference>
<dbReference type="GO" id="GO:0016020">
    <property type="term" value="C:membrane"/>
    <property type="evidence" value="ECO:0007669"/>
    <property type="project" value="InterPro"/>
</dbReference>
<dbReference type="PRINTS" id="PR00010">
    <property type="entry name" value="EGFBLOOD"/>
</dbReference>
<dbReference type="SUPFAM" id="SSF57196">
    <property type="entry name" value="EGF/Laminin"/>
    <property type="match status" value="2"/>
</dbReference>
<keyword evidence="11" id="KW-1185">Reference proteome</keyword>